<keyword evidence="2" id="KW-1185">Reference proteome</keyword>
<dbReference type="GeneID" id="70234987"/>
<gene>
    <name evidence="1" type="ORF">OGAPHI_003020</name>
</gene>
<name>A0A9P8T6X2_9ASCO</name>
<protein>
    <submittedName>
        <fullName evidence="1">Uncharacterized protein</fullName>
    </submittedName>
</protein>
<proteinExistence type="predicted"/>
<organism evidence="1 2">
    <name type="scientific">Ogataea philodendri</name>
    <dbReference type="NCBI Taxonomy" id="1378263"/>
    <lineage>
        <taxon>Eukaryota</taxon>
        <taxon>Fungi</taxon>
        <taxon>Dikarya</taxon>
        <taxon>Ascomycota</taxon>
        <taxon>Saccharomycotina</taxon>
        <taxon>Pichiomycetes</taxon>
        <taxon>Pichiales</taxon>
        <taxon>Pichiaceae</taxon>
        <taxon>Ogataea</taxon>
    </lineage>
</organism>
<reference evidence="1" key="2">
    <citation type="submission" date="2021-01" db="EMBL/GenBank/DDBJ databases">
        <authorList>
            <person name="Schikora-Tamarit M.A."/>
        </authorList>
    </citation>
    <scope>NUCLEOTIDE SEQUENCE</scope>
    <source>
        <strain evidence="1">CBS6075</strain>
    </source>
</reference>
<dbReference type="RefSeq" id="XP_046062183.1">
    <property type="nucleotide sequence ID" value="XM_046203954.1"/>
</dbReference>
<dbReference type="EMBL" id="JAEUBE010000183">
    <property type="protein sequence ID" value="KAH3667371.1"/>
    <property type="molecule type" value="Genomic_DNA"/>
</dbReference>
<sequence length="180" mass="19300">MASSNFLAAIDDDTLLVSFTASISGLRTILPSRMPIIGDGVSGVFSRTARTASTPCNVASILSNATAVPPRWTWPSVVILVSSPISTRQSLTWFDVMGFSSSSKAPSATITVVFRRPFSLCREQTLLSSSRHEPALCGRSGMKIWSAPHEMPAINANHPQCRPITSTTNARECEAAVESM</sequence>
<dbReference type="Proteomes" id="UP000769157">
    <property type="component" value="Unassembled WGS sequence"/>
</dbReference>
<dbReference type="AlphaFoldDB" id="A0A9P8T6X2"/>
<comment type="caution">
    <text evidence="1">The sequence shown here is derived from an EMBL/GenBank/DDBJ whole genome shotgun (WGS) entry which is preliminary data.</text>
</comment>
<evidence type="ECO:0000313" key="2">
    <source>
        <dbReference type="Proteomes" id="UP000769157"/>
    </source>
</evidence>
<evidence type="ECO:0000313" key="1">
    <source>
        <dbReference type="EMBL" id="KAH3667371.1"/>
    </source>
</evidence>
<accession>A0A9P8T6X2</accession>
<reference evidence="1" key="1">
    <citation type="journal article" date="2021" name="Open Biol.">
        <title>Shared evolutionary footprints suggest mitochondrial oxidative damage underlies multiple complex I losses in fungi.</title>
        <authorList>
            <person name="Schikora-Tamarit M.A."/>
            <person name="Marcet-Houben M."/>
            <person name="Nosek J."/>
            <person name="Gabaldon T."/>
        </authorList>
    </citation>
    <scope>NUCLEOTIDE SEQUENCE</scope>
    <source>
        <strain evidence="1">CBS6075</strain>
    </source>
</reference>